<organism evidence="2 3">
    <name type="scientific">Fictibacillus norfolkensis</name>
    <dbReference type="NCBI Taxonomy" id="2762233"/>
    <lineage>
        <taxon>Bacteria</taxon>
        <taxon>Bacillati</taxon>
        <taxon>Bacillota</taxon>
        <taxon>Bacilli</taxon>
        <taxon>Bacillales</taxon>
        <taxon>Fictibacillaceae</taxon>
        <taxon>Fictibacillus</taxon>
    </lineage>
</organism>
<evidence type="ECO:0000313" key="2">
    <source>
        <dbReference type="EMBL" id="MBD7964529.1"/>
    </source>
</evidence>
<dbReference type="InterPro" id="IPR006660">
    <property type="entry name" value="Arsenate_reductase-like"/>
</dbReference>
<gene>
    <name evidence="2" type="ORF">H9648_10740</name>
</gene>
<reference evidence="2 3" key="1">
    <citation type="submission" date="2020-08" db="EMBL/GenBank/DDBJ databases">
        <title>A Genomic Blueprint of the Chicken Gut Microbiome.</title>
        <authorList>
            <person name="Gilroy R."/>
            <person name="Ravi A."/>
            <person name="Getino M."/>
            <person name="Pursley I."/>
            <person name="Horton D.L."/>
            <person name="Alikhan N.-F."/>
            <person name="Baker D."/>
            <person name="Gharbi K."/>
            <person name="Hall N."/>
            <person name="Watson M."/>
            <person name="Adriaenssens E.M."/>
            <person name="Foster-Nyarko E."/>
            <person name="Jarju S."/>
            <person name="Secka A."/>
            <person name="Antonio M."/>
            <person name="Oren A."/>
            <person name="Chaudhuri R."/>
            <person name="La Ragione R.M."/>
            <person name="Hildebrand F."/>
            <person name="Pallen M.J."/>
        </authorList>
    </citation>
    <scope>NUCLEOTIDE SEQUENCE [LARGE SCALE GENOMIC DNA]</scope>
    <source>
        <strain evidence="2 3">Sa2CUA10</strain>
    </source>
</reference>
<keyword evidence="3" id="KW-1185">Reference proteome</keyword>
<evidence type="ECO:0000313" key="3">
    <source>
        <dbReference type="Proteomes" id="UP000603641"/>
    </source>
</evidence>
<dbReference type="Pfam" id="PF03960">
    <property type="entry name" value="ArsC"/>
    <property type="match status" value="1"/>
</dbReference>
<dbReference type="Gene3D" id="3.40.30.10">
    <property type="entry name" value="Glutaredoxin"/>
    <property type="match status" value="1"/>
</dbReference>
<dbReference type="PANTHER" id="PTHR30041">
    <property type="entry name" value="ARSENATE REDUCTASE"/>
    <property type="match status" value="1"/>
</dbReference>
<evidence type="ECO:0000256" key="1">
    <source>
        <dbReference type="PROSITE-ProRule" id="PRU01282"/>
    </source>
</evidence>
<dbReference type="Proteomes" id="UP000603641">
    <property type="component" value="Unassembled WGS sequence"/>
</dbReference>
<dbReference type="PANTHER" id="PTHR30041:SF7">
    <property type="entry name" value="GLOBAL TRANSCRIPTIONAL REGULATOR SPX"/>
    <property type="match status" value="1"/>
</dbReference>
<proteinExistence type="inferred from homology"/>
<accession>A0ABR8SN47</accession>
<dbReference type="NCBIfam" id="TIGR01617">
    <property type="entry name" value="arsC_related"/>
    <property type="match status" value="1"/>
</dbReference>
<dbReference type="InterPro" id="IPR036249">
    <property type="entry name" value="Thioredoxin-like_sf"/>
</dbReference>
<dbReference type="CDD" id="cd03032">
    <property type="entry name" value="ArsC_Spx"/>
    <property type="match status" value="1"/>
</dbReference>
<comment type="similarity">
    <text evidence="1">Belongs to the ArsC family.</text>
</comment>
<dbReference type="InterPro" id="IPR006504">
    <property type="entry name" value="Tscrpt_reg_Spx/MgsR"/>
</dbReference>
<comment type="caution">
    <text evidence="2">The sequence shown here is derived from an EMBL/GenBank/DDBJ whole genome shotgun (WGS) entry which is preliminary data.</text>
</comment>
<dbReference type="SUPFAM" id="SSF52833">
    <property type="entry name" value="Thioredoxin-like"/>
    <property type="match status" value="1"/>
</dbReference>
<dbReference type="PROSITE" id="PS51353">
    <property type="entry name" value="ARSC"/>
    <property type="match status" value="1"/>
</dbReference>
<dbReference type="PROSITE" id="PS51354">
    <property type="entry name" value="GLUTAREDOXIN_2"/>
    <property type="match status" value="1"/>
</dbReference>
<protein>
    <submittedName>
        <fullName evidence="2">Spx/MgsR family RNA polymerase-binding regulatory protein</fullName>
    </submittedName>
</protein>
<sequence length="130" mass="14936">MMSSITFYTYPSCTSCRKAKMWLKQNKVSFDERHLFKETPSVEELRELLKLTKYGTEDILAKRSQSFKSLDVDIYDLSTNELLTLLTKNPKLLKRPLVTDGKQLIAGYSPGDMKKLCATKEKEHISSHVS</sequence>
<name>A0ABR8SN47_9BACL</name>
<dbReference type="EMBL" id="JACSQM010000004">
    <property type="protein sequence ID" value="MBD7964529.1"/>
    <property type="molecule type" value="Genomic_DNA"/>
</dbReference>